<feature type="non-terminal residue" evidence="1">
    <location>
        <position position="101"/>
    </location>
</feature>
<keyword evidence="2" id="KW-1185">Reference proteome</keyword>
<sequence>ITKEKEKNRYILCQSNEDHLARENDEDEIEIDSQLGGDEGEIGIDSQLEGDKGEIGIDRIDSQLEGDKDRIENDEGEILRDNKGVIDNCWIGEYKLEDQLK</sequence>
<organism evidence="1 2">
    <name type="scientific">Racocetra fulgida</name>
    <dbReference type="NCBI Taxonomy" id="60492"/>
    <lineage>
        <taxon>Eukaryota</taxon>
        <taxon>Fungi</taxon>
        <taxon>Fungi incertae sedis</taxon>
        <taxon>Mucoromycota</taxon>
        <taxon>Glomeromycotina</taxon>
        <taxon>Glomeromycetes</taxon>
        <taxon>Diversisporales</taxon>
        <taxon>Gigasporaceae</taxon>
        <taxon>Racocetra</taxon>
    </lineage>
</organism>
<protein>
    <submittedName>
        <fullName evidence="1">2645_t:CDS:1</fullName>
    </submittedName>
</protein>
<feature type="non-terminal residue" evidence="1">
    <location>
        <position position="1"/>
    </location>
</feature>
<evidence type="ECO:0000313" key="1">
    <source>
        <dbReference type="EMBL" id="CAG8767951.1"/>
    </source>
</evidence>
<evidence type="ECO:0000313" key="2">
    <source>
        <dbReference type="Proteomes" id="UP000789396"/>
    </source>
</evidence>
<name>A0A9N9J7Y3_9GLOM</name>
<gene>
    <name evidence="1" type="ORF">RFULGI_LOCUS14838</name>
</gene>
<reference evidence="1" key="1">
    <citation type="submission" date="2021-06" db="EMBL/GenBank/DDBJ databases">
        <authorList>
            <person name="Kallberg Y."/>
            <person name="Tangrot J."/>
            <person name="Rosling A."/>
        </authorList>
    </citation>
    <scope>NUCLEOTIDE SEQUENCE</scope>
    <source>
        <strain evidence="1">IN212</strain>
    </source>
</reference>
<dbReference type="AlphaFoldDB" id="A0A9N9J7Y3"/>
<comment type="caution">
    <text evidence="1">The sequence shown here is derived from an EMBL/GenBank/DDBJ whole genome shotgun (WGS) entry which is preliminary data.</text>
</comment>
<dbReference type="EMBL" id="CAJVPZ010044696">
    <property type="protein sequence ID" value="CAG8767951.1"/>
    <property type="molecule type" value="Genomic_DNA"/>
</dbReference>
<accession>A0A9N9J7Y3</accession>
<dbReference type="Proteomes" id="UP000789396">
    <property type="component" value="Unassembled WGS sequence"/>
</dbReference>
<proteinExistence type="predicted"/>